<protein>
    <recommendedName>
        <fullName evidence="4">Alpha/beta hydrolase family protein</fullName>
    </recommendedName>
</protein>
<dbReference type="HOGENOM" id="CLU_749953_0_0_2"/>
<evidence type="ECO:0008006" key="4">
    <source>
        <dbReference type="Google" id="ProtNLM"/>
    </source>
</evidence>
<dbReference type="AlphaFoldDB" id="A0A0A7V3T2"/>
<keyword evidence="1" id="KW-0472">Membrane</keyword>
<feature type="transmembrane region" description="Helical" evidence="1">
    <location>
        <begin position="6"/>
        <end position="29"/>
    </location>
</feature>
<dbReference type="GeneID" id="24816038"/>
<accession>A0A0A7V3T2</accession>
<evidence type="ECO:0000313" key="3">
    <source>
        <dbReference type="Proteomes" id="UP000030944"/>
    </source>
</evidence>
<organism evidence="2 3">
    <name type="scientific">Candidatus Nitrosopelagicus brevis</name>
    <dbReference type="NCBI Taxonomy" id="1410606"/>
    <lineage>
        <taxon>Archaea</taxon>
        <taxon>Nitrososphaerota</taxon>
    </lineage>
</organism>
<dbReference type="KEGG" id="nbv:T478_0141"/>
<evidence type="ECO:0000256" key="1">
    <source>
        <dbReference type="SAM" id="Phobius"/>
    </source>
</evidence>
<dbReference type="RefSeq" id="WP_146150881.1">
    <property type="nucleotide sequence ID" value="NZ_CP007026.1"/>
</dbReference>
<dbReference type="Gene3D" id="3.40.50.1820">
    <property type="entry name" value="alpha/beta hydrolase"/>
    <property type="match status" value="1"/>
</dbReference>
<evidence type="ECO:0000313" key="2">
    <source>
        <dbReference type="EMBL" id="AJA92861.1"/>
    </source>
</evidence>
<proteinExistence type="predicted"/>
<dbReference type="InterPro" id="IPR029058">
    <property type="entry name" value="AB_hydrolase_fold"/>
</dbReference>
<dbReference type="Proteomes" id="UP000030944">
    <property type="component" value="Chromosome"/>
</dbReference>
<dbReference type="SUPFAM" id="SSF53474">
    <property type="entry name" value="alpha/beta-Hydrolases"/>
    <property type="match status" value="1"/>
</dbReference>
<sequence length="369" mass="42398">MNRILIIFLLVSFVIIFFLGLYVGLYKIFPFSELNNLKDELELRSYNLDYNSYPVEINNLISLQNSNDIEQKRKELIKFIWKTNSLPQELPNTIDRNIIDKRFSDLSNLKQIDRLTIKMEHELSSIVYVFLPEKSNGNVMIYHQGHSGGFVNGKSTIEKFLDSGFTVAAFSMPLIGLNNQPVIEIENLGSVKLFKHNQFVLLESENFSSLSYFFTPISITLNYLSENFSFDDFHMIGISGGGWTTTVYPALDTRITKSFSVAGSLPLSLRIVVDDVGDYEQFHPEFYSIANYLELYIMSSSGNGREHFQIFNKYDTCCFAVNSLDLFDDSMKKYFSKFDSGNFDILIDDTHKQHKISNSISDIIIKKIT</sequence>
<keyword evidence="1" id="KW-1133">Transmembrane helix</keyword>
<keyword evidence="1" id="KW-0812">Transmembrane</keyword>
<dbReference type="EMBL" id="CP007026">
    <property type="protein sequence ID" value="AJA92861.1"/>
    <property type="molecule type" value="Genomic_DNA"/>
</dbReference>
<name>A0A0A7V3T2_9ARCH</name>
<gene>
    <name evidence="2" type="ORF">T478_0141</name>
</gene>
<reference evidence="2 3" key="1">
    <citation type="journal article" date="2015" name="Proc. Natl. Acad. Sci. U.S.A.">
        <title>Genomic and proteomic characterization of "Candidatus Nitrosopelagicus brevis": An ammonia-oxidizing archaeon from the open ocean.</title>
        <authorList>
            <person name="Santoro A.E."/>
            <person name="Dupont C.L."/>
            <person name="Richter R.A."/>
            <person name="Craig M.T."/>
            <person name="Carini P."/>
            <person name="McIlvin M.R."/>
            <person name="Yang Y."/>
            <person name="Orsi W.D."/>
            <person name="Moran D.M."/>
            <person name="Saito M.A."/>
        </authorList>
    </citation>
    <scope>NUCLEOTIDE SEQUENCE [LARGE SCALE GENOMIC DNA]</scope>
    <source>
        <strain evidence="3">V2</strain>
    </source>
</reference>
<dbReference type="OrthoDB" id="12131at2157"/>